<dbReference type="InterPro" id="IPR006450">
    <property type="entry name" value="Phage_HK97_gp6-like"/>
</dbReference>
<dbReference type="RefSeq" id="WP_172431953.1">
    <property type="nucleotide sequence ID" value="NZ_OBDZ01000024.1"/>
</dbReference>
<accession>A0A285HTR3</accession>
<dbReference type="CDD" id="cd08054">
    <property type="entry name" value="gp6"/>
    <property type="match status" value="1"/>
</dbReference>
<proteinExistence type="predicted"/>
<dbReference type="Gene3D" id="1.10.3230.30">
    <property type="entry name" value="Phage gp6-like head-tail connector protein"/>
    <property type="match status" value="1"/>
</dbReference>
<dbReference type="Proteomes" id="UP000219573">
    <property type="component" value="Unassembled WGS sequence"/>
</dbReference>
<dbReference type="EMBL" id="OBDZ01000024">
    <property type="protein sequence ID" value="SNY39057.1"/>
    <property type="molecule type" value="Genomic_DNA"/>
</dbReference>
<keyword evidence="2" id="KW-1185">Reference proteome</keyword>
<dbReference type="InterPro" id="IPR011738">
    <property type="entry name" value="Phage_CHP"/>
</dbReference>
<evidence type="ECO:0008006" key="3">
    <source>
        <dbReference type="Google" id="ProtNLM"/>
    </source>
</evidence>
<dbReference type="AlphaFoldDB" id="A0A285HTR3"/>
<dbReference type="NCBIfam" id="TIGR02215">
    <property type="entry name" value="phage_chp_gp8"/>
    <property type="match status" value="1"/>
</dbReference>
<evidence type="ECO:0000313" key="1">
    <source>
        <dbReference type="EMBL" id="SNY39057.1"/>
    </source>
</evidence>
<gene>
    <name evidence="1" type="ORF">SAMN06265827_12459</name>
</gene>
<dbReference type="NCBIfam" id="TIGR01560">
    <property type="entry name" value="put_DNA_pack"/>
    <property type="match status" value="2"/>
</dbReference>
<reference evidence="2" key="1">
    <citation type="submission" date="2017-09" db="EMBL/GenBank/DDBJ databases">
        <authorList>
            <person name="Varghese N."/>
            <person name="Submissions S."/>
        </authorList>
    </citation>
    <scope>NUCLEOTIDE SEQUENCE [LARGE SCALE GENOMIC DNA]</scope>
    <source>
        <strain evidence="2">MSL47</strain>
    </source>
</reference>
<evidence type="ECO:0000313" key="2">
    <source>
        <dbReference type="Proteomes" id="UP000219573"/>
    </source>
</evidence>
<protein>
    <recommendedName>
        <fullName evidence="3">Phage gp6-like head-tail connector protein</fullName>
    </recommendedName>
</protein>
<sequence>MALELISGSVVTPITVAEVKEHLQIDNNDEDSLLDSYIKAATKAVENITGRSLITQSWRQLFFKPKLPLVLLKRPVQEISEAKYLENGAEVIWEVANYQLLGFKVEAENLPADYIYVEYKSGYGDNAEDVPEDIRQVIKLLVAYWYKNRSEIAAVPEGFKELLNSYKTIMY</sequence>
<dbReference type="Pfam" id="PF05135">
    <property type="entry name" value="Phage_connect_1"/>
    <property type="match status" value="1"/>
</dbReference>
<name>A0A285HTR3_9FIRM</name>
<organism evidence="1 2">
    <name type="scientific">Orenia metallireducens</name>
    <dbReference type="NCBI Taxonomy" id="1413210"/>
    <lineage>
        <taxon>Bacteria</taxon>
        <taxon>Bacillati</taxon>
        <taxon>Bacillota</taxon>
        <taxon>Clostridia</taxon>
        <taxon>Halanaerobiales</taxon>
        <taxon>Halobacteroidaceae</taxon>
        <taxon>Orenia</taxon>
    </lineage>
</organism>
<dbReference type="InterPro" id="IPR021146">
    <property type="entry name" value="Phage_gp6-like_head-tail"/>
</dbReference>